<dbReference type="Gene3D" id="3.40.30.10">
    <property type="entry name" value="Glutaredoxin"/>
    <property type="match status" value="1"/>
</dbReference>
<evidence type="ECO:0000256" key="4">
    <source>
        <dbReference type="RuleBase" id="RU003494"/>
    </source>
</evidence>
<evidence type="ECO:0000256" key="3">
    <source>
        <dbReference type="ARBA" id="ARBA00047960"/>
    </source>
</evidence>
<sequence length="215" mass="24580">MIRVHHLEQSRSFRVLWLLEELEIEYTVVHYQRDPKTQAAPEALKQVHPLGKSPVITDGDITVAESGAIIEYLIDRYGNGKMRPQIPEAFLEYRYWLHFAEGSLMPLLVMGLVLSKVVQAPMPFFVRPIVRKVVAAINSNFTQPRLDPQLAMIEAHLQDKGWFAGNELSGADIQMATSLLLAKSRLGDLEDYPQIRNYLVRVERLPAYQRAKQKS</sequence>
<dbReference type="InterPro" id="IPR010987">
    <property type="entry name" value="Glutathione-S-Trfase_C-like"/>
</dbReference>
<dbReference type="AlphaFoldDB" id="A0A4R1JBJ9"/>
<evidence type="ECO:0000259" key="5">
    <source>
        <dbReference type="PROSITE" id="PS50404"/>
    </source>
</evidence>
<dbReference type="PANTHER" id="PTHR44051">
    <property type="entry name" value="GLUTATHIONE S-TRANSFERASE-RELATED"/>
    <property type="match status" value="1"/>
</dbReference>
<evidence type="ECO:0000313" key="7">
    <source>
        <dbReference type="EMBL" id="TCK47519.1"/>
    </source>
</evidence>
<protein>
    <recommendedName>
        <fullName evidence="1">glutathione transferase</fullName>
        <ecNumber evidence="1">2.5.1.18</ecNumber>
    </recommendedName>
</protein>
<dbReference type="RefSeq" id="WP_131913330.1">
    <property type="nucleotide sequence ID" value="NZ_OU594967.1"/>
</dbReference>
<comment type="caution">
    <text evidence="7">The sequence shown here is derived from an EMBL/GenBank/DDBJ whole genome shotgun (WGS) entry which is preliminary data.</text>
</comment>
<feature type="domain" description="GST N-terminal" evidence="5">
    <location>
        <begin position="1"/>
        <end position="81"/>
    </location>
</feature>
<dbReference type="SUPFAM" id="SSF47616">
    <property type="entry name" value="GST C-terminal domain-like"/>
    <property type="match status" value="1"/>
</dbReference>
<evidence type="ECO:0000313" key="8">
    <source>
        <dbReference type="Proteomes" id="UP000295565"/>
    </source>
</evidence>
<dbReference type="PROSITE" id="PS50405">
    <property type="entry name" value="GST_CTER"/>
    <property type="match status" value="1"/>
</dbReference>
<evidence type="ECO:0000256" key="2">
    <source>
        <dbReference type="ARBA" id="ARBA00022679"/>
    </source>
</evidence>
<reference evidence="7 8" key="1">
    <citation type="submission" date="2019-03" db="EMBL/GenBank/DDBJ databases">
        <title>Genomic Encyclopedia of Type Strains, Phase IV (KMG-IV): sequencing the most valuable type-strain genomes for metagenomic binning, comparative biology and taxonomic classification.</title>
        <authorList>
            <person name="Goeker M."/>
        </authorList>
    </citation>
    <scope>NUCLEOTIDE SEQUENCE [LARGE SCALE GENOMIC DNA]</scope>
    <source>
        <strain evidence="7 8">DSM 18577</strain>
    </source>
</reference>
<proteinExistence type="inferred from homology"/>
<dbReference type="EMBL" id="SMGD01000014">
    <property type="protein sequence ID" value="TCK47519.1"/>
    <property type="molecule type" value="Genomic_DNA"/>
</dbReference>
<dbReference type="InterPro" id="IPR004045">
    <property type="entry name" value="Glutathione_S-Trfase_N"/>
</dbReference>
<dbReference type="Pfam" id="PF02798">
    <property type="entry name" value="GST_N"/>
    <property type="match status" value="1"/>
</dbReference>
<feature type="domain" description="GST C-terminal" evidence="6">
    <location>
        <begin position="86"/>
        <end position="215"/>
    </location>
</feature>
<dbReference type="SFLD" id="SFLDG00358">
    <property type="entry name" value="Main_(cytGST)"/>
    <property type="match status" value="1"/>
</dbReference>
<dbReference type="SFLD" id="SFLDG01150">
    <property type="entry name" value="Main.1:_Beta-like"/>
    <property type="match status" value="1"/>
</dbReference>
<dbReference type="PROSITE" id="PS50404">
    <property type="entry name" value="GST_NTER"/>
    <property type="match status" value="1"/>
</dbReference>
<accession>A0A4R1JBJ9</accession>
<dbReference type="GO" id="GO:0004364">
    <property type="term" value="F:glutathione transferase activity"/>
    <property type="evidence" value="ECO:0007669"/>
    <property type="project" value="UniProtKB-EC"/>
</dbReference>
<dbReference type="Proteomes" id="UP000295565">
    <property type="component" value="Unassembled WGS sequence"/>
</dbReference>
<comment type="similarity">
    <text evidence="4">Belongs to the GST superfamily.</text>
</comment>
<dbReference type="InterPro" id="IPR040079">
    <property type="entry name" value="Glutathione_S-Trfase"/>
</dbReference>
<evidence type="ECO:0000259" key="6">
    <source>
        <dbReference type="PROSITE" id="PS50405"/>
    </source>
</evidence>
<dbReference type="CDD" id="cd03189">
    <property type="entry name" value="GST_C_GTT1_like"/>
    <property type="match status" value="1"/>
</dbReference>
<dbReference type="Pfam" id="PF00043">
    <property type="entry name" value="GST_C"/>
    <property type="match status" value="1"/>
</dbReference>
<name>A0A4R1JBJ9_9GAMM</name>
<dbReference type="GO" id="GO:0004601">
    <property type="term" value="F:peroxidase activity"/>
    <property type="evidence" value="ECO:0007669"/>
    <property type="project" value="UniProtKB-ARBA"/>
</dbReference>
<dbReference type="EC" id="2.5.1.18" evidence="1"/>
<dbReference type="SFLD" id="SFLDS00019">
    <property type="entry name" value="Glutathione_Transferase_(cytos"/>
    <property type="match status" value="1"/>
</dbReference>
<gene>
    <name evidence="7" type="ORF">EV690_2549</name>
</gene>
<dbReference type="Gene3D" id="1.20.1050.10">
    <property type="match status" value="1"/>
</dbReference>
<keyword evidence="8" id="KW-1185">Reference proteome</keyword>
<dbReference type="FunFam" id="3.40.30.10:FF:000156">
    <property type="entry name" value="Glutathione S-transferase 1"/>
    <property type="match status" value="1"/>
</dbReference>
<organism evidence="7 8">
    <name type="scientific">Celerinatantimonas diazotrophica</name>
    <dbReference type="NCBI Taxonomy" id="412034"/>
    <lineage>
        <taxon>Bacteria</taxon>
        <taxon>Pseudomonadati</taxon>
        <taxon>Pseudomonadota</taxon>
        <taxon>Gammaproteobacteria</taxon>
        <taxon>Celerinatantimonadaceae</taxon>
        <taxon>Celerinatantimonas</taxon>
    </lineage>
</organism>
<dbReference type="SUPFAM" id="SSF52833">
    <property type="entry name" value="Thioredoxin-like"/>
    <property type="match status" value="1"/>
</dbReference>
<comment type="catalytic activity">
    <reaction evidence="3">
        <text>RX + glutathione = an S-substituted glutathione + a halide anion + H(+)</text>
        <dbReference type="Rhea" id="RHEA:16437"/>
        <dbReference type="ChEBI" id="CHEBI:15378"/>
        <dbReference type="ChEBI" id="CHEBI:16042"/>
        <dbReference type="ChEBI" id="CHEBI:17792"/>
        <dbReference type="ChEBI" id="CHEBI:57925"/>
        <dbReference type="ChEBI" id="CHEBI:90779"/>
        <dbReference type="EC" id="2.5.1.18"/>
    </reaction>
</comment>
<keyword evidence="2 7" id="KW-0808">Transferase</keyword>
<dbReference type="GO" id="GO:0005737">
    <property type="term" value="C:cytoplasm"/>
    <property type="evidence" value="ECO:0007669"/>
    <property type="project" value="UniProtKB-ARBA"/>
</dbReference>
<dbReference type="InterPro" id="IPR004046">
    <property type="entry name" value="GST_C"/>
</dbReference>
<dbReference type="InterPro" id="IPR036249">
    <property type="entry name" value="Thioredoxin-like_sf"/>
</dbReference>
<dbReference type="PANTHER" id="PTHR44051:SF9">
    <property type="entry name" value="GLUTATHIONE S-TRANSFERASE 1"/>
    <property type="match status" value="1"/>
</dbReference>
<dbReference type="InterPro" id="IPR036282">
    <property type="entry name" value="Glutathione-S-Trfase_C_sf"/>
</dbReference>
<evidence type="ECO:0000256" key="1">
    <source>
        <dbReference type="ARBA" id="ARBA00012452"/>
    </source>
</evidence>
<dbReference type="OrthoDB" id="9810080at2"/>
<dbReference type="CDD" id="cd03046">
    <property type="entry name" value="GST_N_GTT1_like"/>
    <property type="match status" value="1"/>
</dbReference>